<sequence>MYSLTYRPCVGRRVTRSLDLFARFNSSNNAPVNPPVPSTANNSAPTSFRAVEASSNAPIASSWDNITIPSREEILQKPRKFVPGHDRGKLYRPDLSYLRKGSSTSFASRLAAEAAQPADGAASEPAKKPSPKQPKQEQKERQRRVAEATAQRKAERLAREAAQKAKVEAKPAQRRASAYEGVETALQKVERRGQQSGQRDQQRSRGGSASHGGRGGMRKQNVRGAARPPPVPVVRRTPTTEINQTESNEDITLEVLEQGGDDKAPAEFKNPDFPVTNLDDLFGPSPDARLENATRAMTPFTDDQVQWLRETYGGDYLRIAPQSDADFATEPRELGPLKHAHLVLSKRRDVAFGARKDALTVIASALGDAGNKGVQRA</sequence>
<comment type="caution">
    <text evidence="2">The sequence shown here is derived from an EMBL/GenBank/DDBJ whole genome shotgun (WGS) entry which is preliminary data.</text>
</comment>
<gene>
    <name evidence="2" type="ORF">D9615_001249</name>
</gene>
<feature type="compositionally biased region" description="Basic and acidic residues" evidence="1">
    <location>
        <begin position="134"/>
        <end position="171"/>
    </location>
</feature>
<evidence type="ECO:0000313" key="2">
    <source>
        <dbReference type="EMBL" id="KAF5385392.1"/>
    </source>
</evidence>
<name>A0A8H5HLB0_9AGAR</name>
<feature type="compositionally biased region" description="Low complexity" evidence="1">
    <location>
        <begin position="111"/>
        <end position="124"/>
    </location>
</feature>
<dbReference type="AlphaFoldDB" id="A0A8H5HLB0"/>
<proteinExistence type="predicted"/>
<feature type="compositionally biased region" description="Low complexity" evidence="1">
    <location>
        <begin position="194"/>
        <end position="208"/>
    </location>
</feature>
<evidence type="ECO:0000256" key="1">
    <source>
        <dbReference type="SAM" id="MobiDB-lite"/>
    </source>
</evidence>
<evidence type="ECO:0000313" key="3">
    <source>
        <dbReference type="Proteomes" id="UP000565441"/>
    </source>
</evidence>
<organism evidence="2 3">
    <name type="scientific">Tricholomella constricta</name>
    <dbReference type="NCBI Taxonomy" id="117010"/>
    <lineage>
        <taxon>Eukaryota</taxon>
        <taxon>Fungi</taxon>
        <taxon>Dikarya</taxon>
        <taxon>Basidiomycota</taxon>
        <taxon>Agaricomycotina</taxon>
        <taxon>Agaricomycetes</taxon>
        <taxon>Agaricomycetidae</taxon>
        <taxon>Agaricales</taxon>
        <taxon>Tricholomatineae</taxon>
        <taxon>Lyophyllaceae</taxon>
        <taxon>Tricholomella</taxon>
    </lineage>
</organism>
<protein>
    <submittedName>
        <fullName evidence="2">Uncharacterized protein</fullName>
    </submittedName>
</protein>
<reference evidence="2 3" key="1">
    <citation type="journal article" date="2020" name="ISME J.">
        <title>Uncovering the hidden diversity of litter-decomposition mechanisms in mushroom-forming fungi.</title>
        <authorList>
            <person name="Floudas D."/>
            <person name="Bentzer J."/>
            <person name="Ahren D."/>
            <person name="Johansson T."/>
            <person name="Persson P."/>
            <person name="Tunlid A."/>
        </authorList>
    </citation>
    <scope>NUCLEOTIDE SEQUENCE [LARGE SCALE GENOMIC DNA]</scope>
    <source>
        <strain evidence="2 3">CBS 661.87</strain>
    </source>
</reference>
<dbReference type="EMBL" id="JAACJP010000004">
    <property type="protein sequence ID" value="KAF5385392.1"/>
    <property type="molecule type" value="Genomic_DNA"/>
</dbReference>
<dbReference type="Proteomes" id="UP000565441">
    <property type="component" value="Unassembled WGS sequence"/>
</dbReference>
<feature type="region of interest" description="Disordered" evidence="1">
    <location>
        <begin position="109"/>
        <end position="248"/>
    </location>
</feature>
<keyword evidence="3" id="KW-1185">Reference proteome</keyword>
<dbReference type="OrthoDB" id="2971908at2759"/>
<accession>A0A8H5HLB0</accession>